<dbReference type="SUPFAM" id="SSF52172">
    <property type="entry name" value="CheY-like"/>
    <property type="match status" value="1"/>
</dbReference>
<dbReference type="Proteomes" id="UP001493487">
    <property type="component" value="Unassembled WGS sequence"/>
</dbReference>
<keyword evidence="4" id="KW-0597">Phosphoprotein</keyword>
<dbReference type="RefSeq" id="WP_232185637.1">
    <property type="nucleotide sequence ID" value="NZ_JAIOAP010000005.1"/>
</dbReference>
<dbReference type="SMART" id="SM00448">
    <property type="entry name" value="REC"/>
    <property type="match status" value="1"/>
</dbReference>
<dbReference type="SMART" id="SM00342">
    <property type="entry name" value="HTH_ARAC"/>
    <property type="match status" value="1"/>
</dbReference>
<keyword evidence="1" id="KW-0805">Transcription regulation</keyword>
<dbReference type="CDD" id="cd17536">
    <property type="entry name" value="REC_YesN-like"/>
    <property type="match status" value="1"/>
</dbReference>
<dbReference type="InterPro" id="IPR011006">
    <property type="entry name" value="CheY-like_superfamily"/>
</dbReference>
<reference evidence="7 8" key="1">
    <citation type="journal article" date="2023" name="Genome Announc.">
        <title>Pan-Genome Analyses of the Genus Cohnella and Proposal of the Novel Species Cohnella silvisoli sp. nov., Isolated from Forest Soil.</title>
        <authorList>
            <person name="Wang C."/>
            <person name="Mao L."/>
            <person name="Bao G."/>
            <person name="Zhu H."/>
        </authorList>
    </citation>
    <scope>NUCLEOTIDE SEQUENCE [LARGE SCALE GENOMIC DNA]</scope>
    <source>
        <strain evidence="7 8">NL03-T5-1</strain>
    </source>
</reference>
<feature type="domain" description="Response regulatory" evidence="6">
    <location>
        <begin position="3"/>
        <end position="119"/>
    </location>
</feature>
<dbReference type="PANTHER" id="PTHR43280">
    <property type="entry name" value="ARAC-FAMILY TRANSCRIPTIONAL REGULATOR"/>
    <property type="match status" value="1"/>
</dbReference>
<dbReference type="EMBL" id="JASKHM010000005">
    <property type="protein sequence ID" value="MEQ4482940.1"/>
    <property type="molecule type" value="Genomic_DNA"/>
</dbReference>
<evidence type="ECO:0000313" key="7">
    <source>
        <dbReference type="EMBL" id="MEQ4482940.1"/>
    </source>
</evidence>
<keyword evidence="8" id="KW-1185">Reference proteome</keyword>
<evidence type="ECO:0000256" key="3">
    <source>
        <dbReference type="ARBA" id="ARBA00023163"/>
    </source>
</evidence>
<evidence type="ECO:0000313" key="8">
    <source>
        <dbReference type="Proteomes" id="UP001493487"/>
    </source>
</evidence>
<keyword evidence="3" id="KW-0804">Transcription</keyword>
<dbReference type="InterPro" id="IPR009057">
    <property type="entry name" value="Homeodomain-like_sf"/>
</dbReference>
<dbReference type="PROSITE" id="PS50110">
    <property type="entry name" value="RESPONSE_REGULATORY"/>
    <property type="match status" value="1"/>
</dbReference>
<dbReference type="Gene3D" id="1.10.10.60">
    <property type="entry name" value="Homeodomain-like"/>
    <property type="match status" value="2"/>
</dbReference>
<name>A0ABV1KS58_9BACL</name>
<dbReference type="InterPro" id="IPR001789">
    <property type="entry name" value="Sig_transdc_resp-reg_receiver"/>
</dbReference>
<dbReference type="Pfam" id="PF12833">
    <property type="entry name" value="HTH_18"/>
    <property type="match status" value="1"/>
</dbReference>
<organism evidence="7 8">
    <name type="scientific">Cohnella silvisoli</name>
    <dbReference type="NCBI Taxonomy" id="2873699"/>
    <lineage>
        <taxon>Bacteria</taxon>
        <taxon>Bacillati</taxon>
        <taxon>Bacillota</taxon>
        <taxon>Bacilli</taxon>
        <taxon>Bacillales</taxon>
        <taxon>Paenibacillaceae</taxon>
        <taxon>Cohnella</taxon>
    </lineage>
</organism>
<evidence type="ECO:0000259" key="6">
    <source>
        <dbReference type="PROSITE" id="PS50110"/>
    </source>
</evidence>
<comment type="caution">
    <text evidence="7">The sequence shown here is derived from an EMBL/GenBank/DDBJ whole genome shotgun (WGS) entry which is preliminary data.</text>
</comment>
<dbReference type="InterPro" id="IPR020449">
    <property type="entry name" value="Tscrpt_reg_AraC-type_HTH"/>
</dbReference>
<dbReference type="InterPro" id="IPR018060">
    <property type="entry name" value="HTH_AraC"/>
</dbReference>
<keyword evidence="2" id="KW-0238">DNA-binding</keyword>
<dbReference type="Gene3D" id="3.40.50.2300">
    <property type="match status" value="1"/>
</dbReference>
<evidence type="ECO:0000259" key="5">
    <source>
        <dbReference type="PROSITE" id="PS01124"/>
    </source>
</evidence>
<accession>A0ABV1KS58</accession>
<dbReference type="SUPFAM" id="SSF46689">
    <property type="entry name" value="Homeodomain-like"/>
    <property type="match status" value="2"/>
</dbReference>
<dbReference type="PRINTS" id="PR00032">
    <property type="entry name" value="HTHARAC"/>
</dbReference>
<protein>
    <submittedName>
        <fullName evidence="7">Response regulator</fullName>
    </submittedName>
</protein>
<gene>
    <name evidence="7" type="ORF">QJS35_11085</name>
</gene>
<evidence type="ECO:0000256" key="2">
    <source>
        <dbReference type="ARBA" id="ARBA00023125"/>
    </source>
</evidence>
<evidence type="ECO:0000256" key="1">
    <source>
        <dbReference type="ARBA" id="ARBA00023015"/>
    </source>
</evidence>
<feature type="modified residue" description="4-aspartylphosphate" evidence="4">
    <location>
        <position position="54"/>
    </location>
</feature>
<dbReference type="PROSITE" id="PS01124">
    <property type="entry name" value="HTH_ARAC_FAMILY_2"/>
    <property type="match status" value="1"/>
</dbReference>
<sequence>MYRILVADDDKNEREGIRYLIDKLELPLRVSMAFNGRHALELFSQDAYDMLLTDIKMPFMDGLELAKQAKEIKPALKVIILSGHGEFEYAKKAILINVAEYLLKPIEPNEFEASLRKVIQLCKQDEQRDRMLLRLTDAEEDTAVTERATELRNGIADSELHARAVEEVIRIIAKEYERDLSLEYLAKRVHLSVSYLSHIFKKATGTSVIKHINHYRMEKAKEFLCEENYKIVDIYRMVGFSDASYFGMAFKNHYGLTPTQFRAKVRPR</sequence>
<proteinExistence type="predicted"/>
<dbReference type="Pfam" id="PF00072">
    <property type="entry name" value="Response_reg"/>
    <property type="match status" value="1"/>
</dbReference>
<feature type="domain" description="HTH araC/xylS-type" evidence="5">
    <location>
        <begin position="166"/>
        <end position="264"/>
    </location>
</feature>
<dbReference type="PANTHER" id="PTHR43280:SF2">
    <property type="entry name" value="HTH-TYPE TRANSCRIPTIONAL REGULATOR EXSA"/>
    <property type="match status" value="1"/>
</dbReference>
<evidence type="ECO:0000256" key="4">
    <source>
        <dbReference type="PROSITE-ProRule" id="PRU00169"/>
    </source>
</evidence>